<dbReference type="AlphaFoldDB" id="A0A0E9SZB5"/>
<organism evidence="1">
    <name type="scientific">Anguilla anguilla</name>
    <name type="common">European freshwater eel</name>
    <name type="synonym">Muraena anguilla</name>
    <dbReference type="NCBI Taxonomy" id="7936"/>
    <lineage>
        <taxon>Eukaryota</taxon>
        <taxon>Metazoa</taxon>
        <taxon>Chordata</taxon>
        <taxon>Craniata</taxon>
        <taxon>Vertebrata</taxon>
        <taxon>Euteleostomi</taxon>
        <taxon>Actinopterygii</taxon>
        <taxon>Neopterygii</taxon>
        <taxon>Teleostei</taxon>
        <taxon>Anguilliformes</taxon>
        <taxon>Anguillidae</taxon>
        <taxon>Anguilla</taxon>
    </lineage>
</organism>
<accession>A0A0E9SZB5</accession>
<proteinExistence type="predicted"/>
<dbReference type="EMBL" id="GBXM01061970">
    <property type="protein sequence ID" value="JAH46607.1"/>
    <property type="molecule type" value="Transcribed_RNA"/>
</dbReference>
<reference evidence="1" key="2">
    <citation type="journal article" date="2015" name="Fish Shellfish Immunol.">
        <title>Early steps in the European eel (Anguilla anguilla)-Vibrio vulnificus interaction in the gills: Role of the RtxA13 toxin.</title>
        <authorList>
            <person name="Callol A."/>
            <person name="Pajuelo D."/>
            <person name="Ebbesson L."/>
            <person name="Teles M."/>
            <person name="MacKenzie S."/>
            <person name="Amaro C."/>
        </authorList>
    </citation>
    <scope>NUCLEOTIDE SEQUENCE</scope>
</reference>
<protein>
    <submittedName>
        <fullName evidence="1">Uncharacterized protein</fullName>
    </submittedName>
</protein>
<reference evidence="1" key="1">
    <citation type="submission" date="2014-11" db="EMBL/GenBank/DDBJ databases">
        <authorList>
            <person name="Amaro Gonzalez C."/>
        </authorList>
    </citation>
    <scope>NUCLEOTIDE SEQUENCE</scope>
</reference>
<evidence type="ECO:0000313" key="1">
    <source>
        <dbReference type="EMBL" id="JAH46607.1"/>
    </source>
</evidence>
<name>A0A0E9SZB5_ANGAN</name>
<sequence length="67" mass="8158">MSTQFANQTFQMPKKKPFWVNESKRFNFCPITIMHLNVFHSNQEHQNLQQQRIFPICEDQLLQHLKL</sequence>